<keyword evidence="2" id="KW-1185">Reference proteome</keyword>
<comment type="caution">
    <text evidence="1">The sequence shown here is derived from an EMBL/GenBank/DDBJ whole genome shotgun (WGS) entry which is preliminary data.</text>
</comment>
<reference evidence="1" key="1">
    <citation type="submission" date="2009-04" db="EMBL/GenBank/DDBJ databases">
        <authorList>
            <person name="Weinstock G."/>
            <person name="Sodergren E."/>
            <person name="Clifton S."/>
            <person name="Fulton L."/>
            <person name="Fulton B."/>
            <person name="Courtney L."/>
            <person name="Fronick C."/>
            <person name="Harrison M."/>
            <person name="Strong C."/>
            <person name="Farmer C."/>
            <person name="Delahaunty K."/>
            <person name="Markovic C."/>
            <person name="Hall O."/>
            <person name="Minx P."/>
            <person name="Tomlinson C."/>
            <person name="Mitreva M."/>
            <person name="Nelson J."/>
            <person name="Hou S."/>
            <person name="Wollam A."/>
            <person name="Pepin K.H."/>
            <person name="Johnson M."/>
            <person name="Bhonagiri V."/>
            <person name="Nash W.E."/>
            <person name="Warren W."/>
            <person name="Chinwalla A."/>
            <person name="Mardis E.R."/>
            <person name="Wilson R.K."/>
        </authorList>
    </citation>
    <scope>NUCLEOTIDE SEQUENCE [LARGE SCALE GENOMIC DNA]</scope>
    <source>
        <strain evidence="1">ATCC 51147</strain>
    </source>
</reference>
<dbReference type="Proteomes" id="UP000003009">
    <property type="component" value="Unassembled WGS sequence"/>
</dbReference>
<organism evidence="1 2">
    <name type="scientific">Kingella oralis ATCC 51147</name>
    <dbReference type="NCBI Taxonomy" id="629741"/>
    <lineage>
        <taxon>Bacteria</taxon>
        <taxon>Pseudomonadati</taxon>
        <taxon>Pseudomonadota</taxon>
        <taxon>Betaproteobacteria</taxon>
        <taxon>Neisseriales</taxon>
        <taxon>Neisseriaceae</taxon>
        <taxon>Kingella</taxon>
    </lineage>
</organism>
<evidence type="ECO:0000313" key="1">
    <source>
        <dbReference type="EMBL" id="EEP68447.1"/>
    </source>
</evidence>
<accession>C4GHK9</accession>
<dbReference type="AlphaFoldDB" id="C4GHK9"/>
<dbReference type="EMBL" id="ACJW02000002">
    <property type="protein sequence ID" value="EEP68447.1"/>
    <property type="molecule type" value="Genomic_DNA"/>
</dbReference>
<name>C4GHK9_9NEIS</name>
<protein>
    <submittedName>
        <fullName evidence="1">Uncharacterized protein</fullName>
    </submittedName>
</protein>
<sequence>MALGGLTWLRVKRDVRLMQPESRRLNEVKTSKASFSEAKTAA</sequence>
<proteinExistence type="predicted"/>
<gene>
    <name evidence="1" type="ORF">GCWU000324_00343</name>
</gene>
<dbReference type="HOGENOM" id="CLU_3252793_0_0_4"/>
<evidence type="ECO:0000313" key="2">
    <source>
        <dbReference type="Proteomes" id="UP000003009"/>
    </source>
</evidence>